<accession>A0A6H5G9T5</accession>
<evidence type="ECO:0000256" key="1">
    <source>
        <dbReference type="SAM" id="MobiDB-lite"/>
    </source>
</evidence>
<dbReference type="AlphaFoldDB" id="A0A6H5G9T5"/>
<dbReference type="Proteomes" id="UP000479000">
    <property type="component" value="Unassembled WGS sequence"/>
</dbReference>
<reference evidence="2 3" key="1">
    <citation type="submission" date="2020-02" db="EMBL/GenBank/DDBJ databases">
        <authorList>
            <person name="Ferguson B K."/>
        </authorList>
    </citation>
    <scope>NUCLEOTIDE SEQUENCE [LARGE SCALE GENOMIC DNA]</scope>
</reference>
<gene>
    <name evidence="2" type="ORF">NTEN_LOCUS5367</name>
</gene>
<name>A0A6H5G9T5_9HEMI</name>
<feature type="region of interest" description="Disordered" evidence="1">
    <location>
        <begin position="69"/>
        <end position="88"/>
    </location>
</feature>
<protein>
    <submittedName>
        <fullName evidence="2">Uncharacterized protein</fullName>
    </submittedName>
</protein>
<organism evidence="2 3">
    <name type="scientific">Nesidiocoris tenuis</name>
    <dbReference type="NCBI Taxonomy" id="355587"/>
    <lineage>
        <taxon>Eukaryota</taxon>
        <taxon>Metazoa</taxon>
        <taxon>Ecdysozoa</taxon>
        <taxon>Arthropoda</taxon>
        <taxon>Hexapoda</taxon>
        <taxon>Insecta</taxon>
        <taxon>Pterygota</taxon>
        <taxon>Neoptera</taxon>
        <taxon>Paraneoptera</taxon>
        <taxon>Hemiptera</taxon>
        <taxon>Heteroptera</taxon>
        <taxon>Panheteroptera</taxon>
        <taxon>Cimicomorpha</taxon>
        <taxon>Miridae</taxon>
        <taxon>Dicyphina</taxon>
        <taxon>Nesidiocoris</taxon>
    </lineage>
</organism>
<evidence type="ECO:0000313" key="3">
    <source>
        <dbReference type="Proteomes" id="UP000479000"/>
    </source>
</evidence>
<evidence type="ECO:0000313" key="2">
    <source>
        <dbReference type="EMBL" id="CAA9999084.1"/>
    </source>
</evidence>
<dbReference type="OrthoDB" id="79940at2759"/>
<sequence>MITRICSGSDSELKCISSSFPEVPSLGWPSYDATEDLIPNNAGRASSRVQSHIVHPYARVVSCDARGGSFTSRGRRHSDSGRSQVRGPGLPRFQAQGVWFRWATKLRFAVPTYHKSLIHPQREDYLMSNSWDRPVEPGLRGVYRLSAQSDCYIINIESNDSIAGNSSEGVCLHCDGEIQLIALYSICKQPNERGGRQGTPGTTSVNGRKANAWNGGLLYFSYYHDTAQNHRFVHASPRNYPF</sequence>
<proteinExistence type="predicted"/>
<dbReference type="EMBL" id="CADCXU010008185">
    <property type="protein sequence ID" value="CAA9999084.1"/>
    <property type="molecule type" value="Genomic_DNA"/>
</dbReference>
<keyword evidence="3" id="KW-1185">Reference proteome</keyword>